<dbReference type="Proteomes" id="UP000481109">
    <property type="component" value="Unassembled WGS sequence"/>
</dbReference>
<keyword evidence="1" id="KW-0547">Nucleotide-binding</keyword>
<reference evidence="5 6" key="1">
    <citation type="submission" date="2020-02" db="EMBL/GenBank/DDBJ databases">
        <title>Whole-genome analyses of novel actinobacteria.</title>
        <authorList>
            <person name="Sahin N."/>
            <person name="Tokatli A."/>
        </authorList>
    </citation>
    <scope>NUCLEOTIDE SEQUENCE [LARGE SCALE GENOMIC DNA]</scope>
    <source>
        <strain evidence="5 6">YC504</strain>
    </source>
</reference>
<evidence type="ECO:0000256" key="1">
    <source>
        <dbReference type="ARBA" id="ARBA00022741"/>
    </source>
</evidence>
<accession>A0A6G4XGZ2</accession>
<evidence type="ECO:0000313" key="6">
    <source>
        <dbReference type="Proteomes" id="UP000481109"/>
    </source>
</evidence>
<proteinExistence type="predicted"/>
<protein>
    <recommendedName>
        <fullName evidence="4">HTH luxR-type domain-containing protein</fullName>
    </recommendedName>
</protein>
<dbReference type="GO" id="GO:0004016">
    <property type="term" value="F:adenylate cyclase activity"/>
    <property type="evidence" value="ECO:0007669"/>
    <property type="project" value="TreeGrafter"/>
</dbReference>
<evidence type="ECO:0000256" key="2">
    <source>
        <dbReference type="ARBA" id="ARBA00022840"/>
    </source>
</evidence>
<dbReference type="Pfam" id="PF00196">
    <property type="entry name" value="GerE"/>
    <property type="match status" value="1"/>
</dbReference>
<gene>
    <name evidence="5" type="ORF">G6045_14300</name>
</gene>
<dbReference type="CDD" id="cd06170">
    <property type="entry name" value="LuxR_C_like"/>
    <property type="match status" value="1"/>
</dbReference>
<dbReference type="PROSITE" id="PS50043">
    <property type="entry name" value="HTH_LUXR_2"/>
    <property type="match status" value="1"/>
</dbReference>
<sequence>APDGAPPRLTQLTLDRCSGLDPDAQAMVHAAAVLGEPADEKVLAAVAGLPAARAQNALLAALARRLLTETPQAAYHCHPPLAARAVLDQLPGPVRRRLHGRAAEALARLPRPVPLDRVARHHRAAGSTKAWLRTAEAAADRAVQQRTPDPQSAAELLQEALATDGLPGATEVRLARKLAQVAGHLSGLDDTTHALLERLINSEQLPLGVRGELRRDLALLIVNQGASPQQGLAEMAHAVDELSGRPEPAVRAMVALAMPFLTGVAVAENERWLERAQTAADRSGDPALRLVVLAGRVSLTAEVGDRGVWALARELAAAHALGGVTRIEVLRGLCNAADGVAWLGHYDHADRFIRHALQLASRVGAEFNADLTKGTALRIDWGRGNWSDLENRATGLAARNPLSPARPEAHLVAGQLALARGDWSAAHQQLRAAGLSAPDNGAAPVITAAGGVLLRGLLDRGESAQARRTGEAAWRRLRTKGVWVWGAELVPSYVELLTRDGEQAGAERAIARFAEGIEDRDAPLAAAALQLCRALLDQSAGRTGQARTGFAQAAEQYAAIPQPYDAALALERAGRCALDAHQTPDQLVAAERQFDALGAAGDAARCGAALRRHGLAGPPAPRRGRPAYGTQLSPREREVALLASEGRTNAEIAAELVLSPRTVEQHIAKALRKLSLTSRTELPAALTARTR</sequence>
<dbReference type="GO" id="GO:0006355">
    <property type="term" value="P:regulation of DNA-templated transcription"/>
    <property type="evidence" value="ECO:0007669"/>
    <property type="project" value="InterPro"/>
</dbReference>
<keyword evidence="2" id="KW-0067">ATP-binding</keyword>
<feature type="non-terminal residue" evidence="5">
    <location>
        <position position="1"/>
    </location>
</feature>
<dbReference type="EMBL" id="JAAKZW010000046">
    <property type="protein sequence ID" value="NGO76826.1"/>
    <property type="molecule type" value="Genomic_DNA"/>
</dbReference>
<dbReference type="AlphaFoldDB" id="A0A6G4XGZ2"/>
<dbReference type="GO" id="GO:0005524">
    <property type="term" value="F:ATP binding"/>
    <property type="evidence" value="ECO:0007669"/>
    <property type="project" value="UniProtKB-KW"/>
</dbReference>
<dbReference type="InterPro" id="IPR000792">
    <property type="entry name" value="Tscrpt_reg_LuxR_C"/>
</dbReference>
<evidence type="ECO:0000259" key="4">
    <source>
        <dbReference type="PROSITE" id="PS50043"/>
    </source>
</evidence>
<dbReference type="PANTHER" id="PTHR16305">
    <property type="entry name" value="TESTICULAR SOLUBLE ADENYLYL CYCLASE"/>
    <property type="match status" value="1"/>
</dbReference>
<dbReference type="PANTHER" id="PTHR16305:SF35">
    <property type="entry name" value="TRANSCRIPTIONAL ACTIVATOR DOMAIN"/>
    <property type="match status" value="1"/>
</dbReference>
<comment type="caution">
    <text evidence="5">The sequence shown here is derived from an EMBL/GenBank/DDBJ whole genome shotgun (WGS) entry which is preliminary data.</text>
</comment>
<dbReference type="GO" id="GO:0005737">
    <property type="term" value="C:cytoplasm"/>
    <property type="evidence" value="ECO:0007669"/>
    <property type="project" value="TreeGrafter"/>
</dbReference>
<keyword evidence="6" id="KW-1185">Reference proteome</keyword>
<feature type="region of interest" description="Disordered" evidence="3">
    <location>
        <begin position="613"/>
        <end position="633"/>
    </location>
</feature>
<dbReference type="PRINTS" id="PR00038">
    <property type="entry name" value="HTHLUXR"/>
</dbReference>
<name>A0A6G4XGZ2_9ACTN</name>
<feature type="domain" description="HTH luxR-type" evidence="4">
    <location>
        <begin position="625"/>
        <end position="691"/>
    </location>
</feature>
<dbReference type="SMART" id="SM00421">
    <property type="entry name" value="HTH_LUXR"/>
    <property type="match status" value="1"/>
</dbReference>
<dbReference type="RefSeq" id="WP_165332313.1">
    <property type="nucleotide sequence ID" value="NZ_JAAKZW010000046.1"/>
</dbReference>
<evidence type="ECO:0000313" key="5">
    <source>
        <dbReference type="EMBL" id="NGO76826.1"/>
    </source>
</evidence>
<evidence type="ECO:0000256" key="3">
    <source>
        <dbReference type="SAM" id="MobiDB-lite"/>
    </source>
</evidence>
<dbReference type="Gene3D" id="1.10.10.10">
    <property type="entry name" value="Winged helix-like DNA-binding domain superfamily/Winged helix DNA-binding domain"/>
    <property type="match status" value="1"/>
</dbReference>
<dbReference type="SUPFAM" id="SSF46894">
    <property type="entry name" value="C-terminal effector domain of the bipartite response regulators"/>
    <property type="match status" value="1"/>
</dbReference>
<dbReference type="GO" id="GO:0003677">
    <property type="term" value="F:DNA binding"/>
    <property type="evidence" value="ECO:0007669"/>
    <property type="project" value="InterPro"/>
</dbReference>
<dbReference type="InterPro" id="IPR016032">
    <property type="entry name" value="Sig_transdc_resp-reg_C-effctor"/>
</dbReference>
<organism evidence="5 6">
    <name type="scientific">Streptomyces mesophilus</name>
    <dbReference type="NCBI Taxonomy" id="1775132"/>
    <lineage>
        <taxon>Bacteria</taxon>
        <taxon>Bacillati</taxon>
        <taxon>Actinomycetota</taxon>
        <taxon>Actinomycetes</taxon>
        <taxon>Kitasatosporales</taxon>
        <taxon>Streptomycetaceae</taxon>
        <taxon>Streptomyces</taxon>
    </lineage>
</organism>
<dbReference type="InterPro" id="IPR036388">
    <property type="entry name" value="WH-like_DNA-bd_sf"/>
</dbReference>